<dbReference type="RefSeq" id="WP_187760554.1">
    <property type="nucleotide sequence ID" value="NZ_CP061038.1"/>
</dbReference>
<dbReference type="AlphaFoldDB" id="A0A7H0LEX2"/>
<keyword evidence="1" id="KW-0732">Signal</keyword>
<dbReference type="KEGG" id="spap:H3Z74_15825"/>
<name>A0A7H0LEX2_9SPHN</name>
<feature type="signal peptide" evidence="1">
    <location>
        <begin position="1"/>
        <end position="17"/>
    </location>
</feature>
<sequence>MRHAMLGALALPMLVAAAPAPGLDRWADRPHGPTYLTAPPMHDTVDKRLMPQLEGLLAQLLREKRAMTLGGVKVFESGDKFLPGKIAIAMSYRLLELPKDDPRLAQRLADFADIADLTVDDTNDTWGMYYYMSALHQLKEAGLLDRAVRPATLAKLRAKLDWHRFVRPNLTLIDLPNNYFGVAFSVARLRFLLGWEDASGSDALLAKTLDHYRRYSGKYGFADETEGEGRFDRYSVLLIGEIAQRLVETGMTPTAEVKGWLRRSIDLMLPRFNLEGEGFEYGRSIGPYGETAFLEVLTAAARLKVLTPQEERMAYAFSSRIAARYMDFWVDAGTGSVDMWDQGRRTDAYRGKHRIFGENLSLARQYIYTDAIWNGLGYRGKAPAGADYAHWLKALPRVTTTWFARGDHDRALVTVRDGGHVIGLPIINGAEGQHMHNPYFPVPFSPGMLQGSADASYPNLVPRITLADGSVLMPLAYFTGVTVRRRGAVTEVSWRQDALDLMGRANTKADARVTIATRYVLAPGKITRSDTITAKPSAVIARIDLEFASFSRGATQQGASAIRFGAGEVSGFATQGMDDCIAQPIAAAPYRAPTGPFNTLVRCGKTVDSRGASPSAILTINWELSYNFRNRD</sequence>
<proteinExistence type="predicted"/>
<evidence type="ECO:0000313" key="2">
    <source>
        <dbReference type="EMBL" id="QNQ08225.1"/>
    </source>
</evidence>
<evidence type="ECO:0008006" key="4">
    <source>
        <dbReference type="Google" id="ProtNLM"/>
    </source>
</evidence>
<organism evidence="2 3">
    <name type="scientific">Sphingomonas alpina</name>
    <dbReference type="NCBI Taxonomy" id="653931"/>
    <lineage>
        <taxon>Bacteria</taxon>
        <taxon>Pseudomonadati</taxon>
        <taxon>Pseudomonadota</taxon>
        <taxon>Alphaproteobacteria</taxon>
        <taxon>Sphingomonadales</taxon>
        <taxon>Sphingomonadaceae</taxon>
        <taxon>Sphingomonas</taxon>
    </lineage>
</organism>
<evidence type="ECO:0000313" key="3">
    <source>
        <dbReference type="Proteomes" id="UP000516148"/>
    </source>
</evidence>
<evidence type="ECO:0000256" key="1">
    <source>
        <dbReference type="SAM" id="SignalP"/>
    </source>
</evidence>
<keyword evidence="3" id="KW-1185">Reference proteome</keyword>
<reference evidence="2 3" key="1">
    <citation type="submission" date="2020-09" db="EMBL/GenBank/DDBJ databases">
        <title>Sphingomonas sp., a new species isolated from pork steak.</title>
        <authorList>
            <person name="Heidler von Heilborn D."/>
        </authorList>
    </citation>
    <scope>NUCLEOTIDE SEQUENCE [LARGE SCALE GENOMIC DNA]</scope>
    <source>
        <strain evidence="3">S8-3T</strain>
    </source>
</reference>
<dbReference type="EMBL" id="CP061038">
    <property type="protein sequence ID" value="QNQ08225.1"/>
    <property type="molecule type" value="Genomic_DNA"/>
</dbReference>
<gene>
    <name evidence="2" type="ORF">H3Z74_15825</name>
</gene>
<feature type="chain" id="PRO_5028954585" description="DUF2264 domain-containing protein" evidence="1">
    <location>
        <begin position="18"/>
        <end position="632"/>
    </location>
</feature>
<dbReference type="Proteomes" id="UP000516148">
    <property type="component" value="Chromosome"/>
</dbReference>
<protein>
    <recommendedName>
        <fullName evidence="4">DUF2264 domain-containing protein</fullName>
    </recommendedName>
</protein>
<accession>A0A7H0LEX2</accession>